<dbReference type="InterPro" id="IPR037523">
    <property type="entry name" value="VOC_core"/>
</dbReference>
<evidence type="ECO:0000313" key="3">
    <source>
        <dbReference type="EMBL" id="CBJ32364.1"/>
    </source>
</evidence>
<evidence type="ECO:0000256" key="1">
    <source>
        <dbReference type="SAM" id="SignalP"/>
    </source>
</evidence>
<gene>
    <name evidence="3" type="ORF">Esi_0333_0013</name>
</gene>
<dbReference type="EMBL" id="FN649749">
    <property type="protein sequence ID" value="CBJ32364.1"/>
    <property type="molecule type" value="Genomic_DNA"/>
</dbReference>
<organism evidence="3 4">
    <name type="scientific">Ectocarpus siliculosus</name>
    <name type="common">Brown alga</name>
    <name type="synonym">Conferva siliculosa</name>
    <dbReference type="NCBI Taxonomy" id="2880"/>
    <lineage>
        <taxon>Eukaryota</taxon>
        <taxon>Sar</taxon>
        <taxon>Stramenopiles</taxon>
        <taxon>Ochrophyta</taxon>
        <taxon>PX clade</taxon>
        <taxon>Phaeophyceae</taxon>
        <taxon>Ectocarpales</taxon>
        <taxon>Ectocarpaceae</taxon>
        <taxon>Ectocarpus</taxon>
    </lineage>
</organism>
<dbReference type="AlphaFoldDB" id="D7FXV1"/>
<dbReference type="GO" id="GO:0051213">
    <property type="term" value="F:dioxygenase activity"/>
    <property type="evidence" value="ECO:0007669"/>
    <property type="project" value="UniProtKB-KW"/>
</dbReference>
<dbReference type="InParanoid" id="D7FXV1"/>
<evidence type="ECO:0000259" key="2">
    <source>
        <dbReference type="PROSITE" id="PS51819"/>
    </source>
</evidence>
<dbReference type="Proteomes" id="UP000002630">
    <property type="component" value="Linkage Group LG24"/>
</dbReference>
<feature type="signal peptide" evidence="1">
    <location>
        <begin position="1"/>
        <end position="25"/>
    </location>
</feature>
<sequence>MMATPARLLSAFSLCLAVCGKPVAAFLPGSCRVSGEVPTSGNSNCRVGTRRQQAFAPRQWPPLRRRREPRWCLSAAEDDEEDEELEDVTGKGVYVATETLLDDPSHMERILAAMAELAPPVAPLEGVFKTAVSHHCALRTSNIVRAMKFYSLLGMNEAARFRAGNARCAFLEGAGMRLELIEVPAVLEPDDKALDLAADMRTTGLNHMAFDVGPAIEAEGLDGMKGFLSELNRQSEDAFGMSVRLVVSPYEQRIGQDIFDLAFVMDADGVLLELVHKKDTLDIDMPQAW</sequence>
<accession>D7FXV1</accession>
<dbReference type="Gene3D" id="3.10.180.10">
    <property type="entry name" value="2,3-Dihydroxybiphenyl 1,2-Dioxygenase, domain 1"/>
    <property type="match status" value="1"/>
</dbReference>
<keyword evidence="1" id="KW-0732">Signal</keyword>
<dbReference type="EMBL" id="FN648524">
    <property type="protein sequence ID" value="CBJ32364.1"/>
    <property type="molecule type" value="Genomic_DNA"/>
</dbReference>
<dbReference type="STRING" id="2880.D7FXV1"/>
<feature type="chain" id="PRO_5003096029" evidence="1">
    <location>
        <begin position="26"/>
        <end position="289"/>
    </location>
</feature>
<reference evidence="3 4" key="1">
    <citation type="journal article" date="2010" name="Nature">
        <title>The Ectocarpus genome and the independent evolution of multicellularity in brown algae.</title>
        <authorList>
            <person name="Cock J.M."/>
            <person name="Sterck L."/>
            <person name="Rouze P."/>
            <person name="Scornet D."/>
            <person name="Allen A.E."/>
            <person name="Amoutzias G."/>
            <person name="Anthouard V."/>
            <person name="Artiguenave F."/>
            <person name="Aury J.M."/>
            <person name="Badger J.H."/>
            <person name="Beszteri B."/>
            <person name="Billiau K."/>
            <person name="Bonnet E."/>
            <person name="Bothwell J.H."/>
            <person name="Bowler C."/>
            <person name="Boyen C."/>
            <person name="Brownlee C."/>
            <person name="Carrano C.J."/>
            <person name="Charrier B."/>
            <person name="Cho G.Y."/>
            <person name="Coelho S.M."/>
            <person name="Collen J."/>
            <person name="Corre E."/>
            <person name="Da Silva C."/>
            <person name="Delage L."/>
            <person name="Delaroque N."/>
            <person name="Dittami S.M."/>
            <person name="Doulbeau S."/>
            <person name="Elias M."/>
            <person name="Farnham G."/>
            <person name="Gachon C.M."/>
            <person name="Gschloessl B."/>
            <person name="Heesch S."/>
            <person name="Jabbari K."/>
            <person name="Jubin C."/>
            <person name="Kawai H."/>
            <person name="Kimura K."/>
            <person name="Kloareg B."/>
            <person name="Kupper F.C."/>
            <person name="Lang D."/>
            <person name="Le Bail A."/>
            <person name="Leblanc C."/>
            <person name="Lerouge P."/>
            <person name="Lohr M."/>
            <person name="Lopez P.J."/>
            <person name="Martens C."/>
            <person name="Maumus F."/>
            <person name="Michel G."/>
            <person name="Miranda-Saavedra D."/>
            <person name="Morales J."/>
            <person name="Moreau H."/>
            <person name="Motomura T."/>
            <person name="Nagasato C."/>
            <person name="Napoli C.A."/>
            <person name="Nelson D.R."/>
            <person name="Nyvall-Collen P."/>
            <person name="Peters A.F."/>
            <person name="Pommier C."/>
            <person name="Potin P."/>
            <person name="Poulain J."/>
            <person name="Quesneville H."/>
            <person name="Read B."/>
            <person name="Rensing S.A."/>
            <person name="Ritter A."/>
            <person name="Rousvoal S."/>
            <person name="Samanta M."/>
            <person name="Samson G."/>
            <person name="Schroeder D.C."/>
            <person name="Segurens B."/>
            <person name="Strittmatter M."/>
            <person name="Tonon T."/>
            <person name="Tregear J.W."/>
            <person name="Valentin K."/>
            <person name="von Dassow P."/>
            <person name="Yamagishi T."/>
            <person name="Van de Peer Y."/>
            <person name="Wincker P."/>
        </authorList>
    </citation>
    <scope>NUCLEOTIDE SEQUENCE [LARGE SCALE GENOMIC DNA]</scope>
    <source>
        <strain evidence="4">Ec32 / CCAP1310/4</strain>
    </source>
</reference>
<keyword evidence="4" id="KW-1185">Reference proteome</keyword>
<feature type="domain" description="VOC" evidence="2">
    <location>
        <begin position="132"/>
        <end position="277"/>
    </location>
</feature>
<dbReference type="PROSITE" id="PS51819">
    <property type="entry name" value="VOC"/>
    <property type="match status" value="1"/>
</dbReference>
<dbReference type="SUPFAM" id="SSF54593">
    <property type="entry name" value="Glyoxalase/Bleomycin resistance protein/Dihydroxybiphenyl dioxygenase"/>
    <property type="match status" value="1"/>
</dbReference>
<evidence type="ECO:0000313" key="4">
    <source>
        <dbReference type="Proteomes" id="UP000002630"/>
    </source>
</evidence>
<dbReference type="OrthoDB" id="43420at2759"/>
<dbReference type="InterPro" id="IPR029068">
    <property type="entry name" value="Glyas_Bleomycin-R_OHBP_Dase"/>
</dbReference>
<name>D7FXV1_ECTSI</name>
<dbReference type="eggNOG" id="ENOG502SEKQ">
    <property type="taxonomic scope" value="Eukaryota"/>
</dbReference>
<proteinExistence type="predicted"/>
<protein>
    <submittedName>
        <fullName evidence="3">Glyoxalase/bleomycin resistance protein/dioxygenase</fullName>
    </submittedName>
</protein>